<name>A0A922KTV2_DERFA</name>
<evidence type="ECO:0000313" key="2">
    <source>
        <dbReference type="Proteomes" id="UP000790347"/>
    </source>
</evidence>
<proteinExistence type="predicted"/>
<reference evidence="1" key="1">
    <citation type="submission" date="2013-05" db="EMBL/GenBank/DDBJ databases">
        <authorList>
            <person name="Yim A.K.Y."/>
            <person name="Chan T.F."/>
            <person name="Ji K.M."/>
            <person name="Liu X.Y."/>
            <person name="Zhou J.W."/>
            <person name="Li R.Q."/>
            <person name="Yang K.Y."/>
            <person name="Li J."/>
            <person name="Li M."/>
            <person name="Law P.T.W."/>
            <person name="Wu Y.L."/>
            <person name="Cai Z.L."/>
            <person name="Qin H."/>
            <person name="Bao Y."/>
            <person name="Leung R.K.K."/>
            <person name="Ng P.K.S."/>
            <person name="Zou J."/>
            <person name="Zhong X.J."/>
            <person name="Ran P.X."/>
            <person name="Zhong N.S."/>
            <person name="Liu Z.G."/>
            <person name="Tsui S.K.W."/>
        </authorList>
    </citation>
    <scope>NUCLEOTIDE SEQUENCE</scope>
    <source>
        <strain evidence="1">Derf</strain>
        <tissue evidence="1">Whole organism</tissue>
    </source>
</reference>
<dbReference type="AlphaFoldDB" id="A0A922KTV2"/>
<sequence>MAKYACHTFIHSFLAGTTATMTTTTTATYRHAEYNCFSQINQKFRIDYFFPNLLPPSGLISILFFTAIDRSYSFGQLFSEGEKLVHHIAMIFKV</sequence>
<evidence type="ECO:0000313" key="1">
    <source>
        <dbReference type="EMBL" id="KAH9493451.1"/>
    </source>
</evidence>
<keyword evidence="2" id="KW-1185">Reference proteome</keyword>
<dbReference type="Proteomes" id="UP000790347">
    <property type="component" value="Unassembled WGS sequence"/>
</dbReference>
<organism evidence="1 2">
    <name type="scientific">Dermatophagoides farinae</name>
    <name type="common">American house dust mite</name>
    <dbReference type="NCBI Taxonomy" id="6954"/>
    <lineage>
        <taxon>Eukaryota</taxon>
        <taxon>Metazoa</taxon>
        <taxon>Ecdysozoa</taxon>
        <taxon>Arthropoda</taxon>
        <taxon>Chelicerata</taxon>
        <taxon>Arachnida</taxon>
        <taxon>Acari</taxon>
        <taxon>Acariformes</taxon>
        <taxon>Sarcoptiformes</taxon>
        <taxon>Astigmata</taxon>
        <taxon>Psoroptidia</taxon>
        <taxon>Analgoidea</taxon>
        <taxon>Pyroglyphidae</taxon>
        <taxon>Dermatophagoidinae</taxon>
        <taxon>Dermatophagoides</taxon>
    </lineage>
</organism>
<dbReference type="EMBL" id="ASGP02000008">
    <property type="protein sequence ID" value="KAH9493451.1"/>
    <property type="molecule type" value="Genomic_DNA"/>
</dbReference>
<reference evidence="1" key="2">
    <citation type="journal article" date="2022" name="Res Sq">
        <title>Comparative Genomics Reveals Insights into the Divergent Evolution of Astigmatic Mites and Household Pest Adaptations.</title>
        <authorList>
            <person name="Xiong Q."/>
            <person name="Wan A.T.-Y."/>
            <person name="Liu X.-Y."/>
            <person name="Fung C.S.-H."/>
            <person name="Xiao X."/>
            <person name="Malainual N."/>
            <person name="Hou J."/>
            <person name="Wang L."/>
            <person name="Wang M."/>
            <person name="Yang K."/>
            <person name="Cui Y."/>
            <person name="Leung E."/>
            <person name="Nong W."/>
            <person name="Shin S.-K."/>
            <person name="Au S."/>
            <person name="Jeong K.Y."/>
            <person name="Chew F.T."/>
            <person name="Hui J."/>
            <person name="Leung T.F."/>
            <person name="Tungtrongchitr A."/>
            <person name="Zhong N."/>
            <person name="Liu Z."/>
            <person name="Tsui S."/>
        </authorList>
    </citation>
    <scope>NUCLEOTIDE SEQUENCE</scope>
    <source>
        <strain evidence="1">Derf</strain>
        <tissue evidence="1">Whole organism</tissue>
    </source>
</reference>
<protein>
    <submittedName>
        <fullName evidence="1">Uncharacterized protein</fullName>
    </submittedName>
</protein>
<accession>A0A922KTV2</accession>
<comment type="caution">
    <text evidence="1">The sequence shown here is derived from an EMBL/GenBank/DDBJ whole genome shotgun (WGS) entry which is preliminary data.</text>
</comment>
<gene>
    <name evidence="1" type="ORF">DERF_014195</name>
</gene>